<sequence length="643" mass="69661">MRTTRSGGKKAPQPKKDAAASTESAEETPETAAVAAPKPTLRSGQGKKGPKRTGKQSTPTAAASAAAAAAAAAAPIVADVHNPVPVATIPINVVPPAVATPGSKAELNEEEAGSRSAGVEPAVIAKLPETVLPGEINSSLTSSTKAAGEEALVMEPEEAVVELYPKTEDLEIDGTSVASHKQENSAVPIKSEEEQKSVTSSEEGETEKPALLENEMPSENIKLEKGEGKAGPKVETGAGKSLICKEEDFSENVVASEEGDYMEEDFGKQEGFHEPGEGEVPREEEGEGVGEGEAGSFEEEEQSKMSDMINERRKKKELEIFVGGLDRDATEEDVRKAFENVGIVEDIRLHWDFNTNKNRGFAFVRFAEKEHVRRALSELRNPMICGKRCGIAPNEDNDTLFLGNICNTWTKEAIKRRLKEYGVDEVENITLVEDTQNEGRSRGFAFVEFSCHEHAMNAYKRLQKPDVVFGHSEWTAKVAFAEPIREPDAEVMAQVKSVFIDGMPPYWDEERVKERFKTYGEIERVVLARNMPNARRKDFGFVNFTTHGEAVACVEAVNNTDLGDGKSMVEDLAGEGFPSCVEVSKVPGALIFVDVVAAELEDSPSHLTTTLRALILSFMGAVAMKLTGLDVGDSMAAMLGLFR</sequence>
<evidence type="ECO:0000313" key="5">
    <source>
        <dbReference type="EMBL" id="CAA2627368.1"/>
    </source>
</evidence>
<keyword evidence="6" id="KW-1185">Reference proteome</keyword>
<evidence type="ECO:0000256" key="3">
    <source>
        <dbReference type="SAM" id="MobiDB-lite"/>
    </source>
</evidence>
<dbReference type="Gene3D" id="3.30.70.330">
    <property type="match status" value="3"/>
</dbReference>
<dbReference type="FunFam" id="3.30.70.330:FF:000187">
    <property type="entry name" value="Heterogeneous nuclear ribonucleoprotein Q"/>
    <property type="match status" value="1"/>
</dbReference>
<gene>
    <name evidence="5" type="ORF">SI7747_10013021</name>
</gene>
<reference evidence="5 6" key="1">
    <citation type="submission" date="2019-12" db="EMBL/GenBank/DDBJ databases">
        <authorList>
            <person name="Scholz U."/>
            <person name="Mascher M."/>
            <person name="Fiebig A."/>
        </authorList>
    </citation>
    <scope>NUCLEOTIDE SEQUENCE</scope>
</reference>
<evidence type="ECO:0000259" key="4">
    <source>
        <dbReference type="PROSITE" id="PS50102"/>
    </source>
</evidence>
<feature type="compositionally biased region" description="Basic and acidic residues" evidence="3">
    <location>
        <begin position="267"/>
        <end position="283"/>
    </location>
</feature>
<evidence type="ECO:0000313" key="6">
    <source>
        <dbReference type="Proteomes" id="UP001189122"/>
    </source>
</evidence>
<dbReference type="InterPro" id="IPR012677">
    <property type="entry name" value="Nucleotide-bd_a/b_plait_sf"/>
</dbReference>
<feature type="region of interest" description="Disordered" evidence="3">
    <location>
        <begin position="1"/>
        <end position="73"/>
    </location>
</feature>
<dbReference type="Pfam" id="PF00076">
    <property type="entry name" value="RRM_1"/>
    <property type="match status" value="3"/>
</dbReference>
<dbReference type="GO" id="GO:0003723">
    <property type="term" value="F:RNA binding"/>
    <property type="evidence" value="ECO:0007669"/>
    <property type="project" value="UniProtKB-UniRule"/>
</dbReference>
<evidence type="ECO:0000256" key="2">
    <source>
        <dbReference type="PROSITE-ProRule" id="PRU00176"/>
    </source>
</evidence>
<feature type="compositionally biased region" description="Basic and acidic residues" evidence="3">
    <location>
        <begin position="221"/>
        <end position="232"/>
    </location>
</feature>
<proteinExistence type="predicted"/>
<dbReference type="Proteomes" id="UP001189122">
    <property type="component" value="Unassembled WGS sequence"/>
</dbReference>
<dbReference type="SMART" id="SM00360">
    <property type="entry name" value="RRM"/>
    <property type="match status" value="3"/>
</dbReference>
<dbReference type="SUPFAM" id="SSF54928">
    <property type="entry name" value="RNA-binding domain, RBD"/>
    <property type="match status" value="2"/>
</dbReference>
<dbReference type="EMBL" id="LR743597">
    <property type="protein sequence ID" value="CAA2627368.1"/>
    <property type="molecule type" value="Genomic_DNA"/>
</dbReference>
<feature type="domain" description="RRM" evidence="4">
    <location>
        <begin position="496"/>
        <end position="575"/>
    </location>
</feature>
<feature type="region of interest" description="Disordered" evidence="3">
    <location>
        <begin position="95"/>
        <end position="121"/>
    </location>
</feature>
<feature type="compositionally biased region" description="Low complexity" evidence="3">
    <location>
        <begin position="61"/>
        <end position="73"/>
    </location>
</feature>
<feature type="region of interest" description="Disordered" evidence="3">
    <location>
        <begin position="267"/>
        <end position="310"/>
    </location>
</feature>
<keyword evidence="1 2" id="KW-0694">RNA-binding</keyword>
<dbReference type="PANTHER" id="PTHR21245">
    <property type="entry name" value="HETEROGENEOUS NUCLEAR RIBONUCLEOPROTEIN"/>
    <property type="match status" value="1"/>
</dbReference>
<dbReference type="EMBL" id="CACRZD030000010">
    <property type="protein sequence ID" value="CAA6666628.1"/>
    <property type="molecule type" value="Genomic_DNA"/>
</dbReference>
<dbReference type="CDD" id="cd00590">
    <property type="entry name" value="RRM_SF"/>
    <property type="match status" value="3"/>
</dbReference>
<evidence type="ECO:0000256" key="1">
    <source>
        <dbReference type="ARBA" id="ARBA00022884"/>
    </source>
</evidence>
<feature type="compositionally biased region" description="Low complexity" evidence="3">
    <location>
        <begin position="30"/>
        <end position="40"/>
    </location>
</feature>
<accession>A0A7I8J8R7</accession>
<name>A0A7I8J8R7_SPIIN</name>
<feature type="region of interest" description="Disordered" evidence="3">
    <location>
        <begin position="173"/>
        <end position="236"/>
    </location>
</feature>
<dbReference type="InterPro" id="IPR035979">
    <property type="entry name" value="RBD_domain_sf"/>
</dbReference>
<organism evidence="5">
    <name type="scientific">Spirodela intermedia</name>
    <name type="common">Intermediate duckweed</name>
    <dbReference type="NCBI Taxonomy" id="51605"/>
    <lineage>
        <taxon>Eukaryota</taxon>
        <taxon>Viridiplantae</taxon>
        <taxon>Streptophyta</taxon>
        <taxon>Embryophyta</taxon>
        <taxon>Tracheophyta</taxon>
        <taxon>Spermatophyta</taxon>
        <taxon>Magnoliopsida</taxon>
        <taxon>Liliopsida</taxon>
        <taxon>Araceae</taxon>
        <taxon>Lemnoideae</taxon>
        <taxon>Spirodela</taxon>
    </lineage>
</organism>
<dbReference type="InterPro" id="IPR000504">
    <property type="entry name" value="RRM_dom"/>
</dbReference>
<feature type="domain" description="RRM" evidence="4">
    <location>
        <begin position="318"/>
        <end position="396"/>
    </location>
</feature>
<dbReference type="AlphaFoldDB" id="A0A7I8J8R7"/>
<feature type="compositionally biased region" description="Acidic residues" evidence="3">
    <location>
        <begin position="284"/>
        <end position="301"/>
    </location>
</feature>
<feature type="domain" description="RRM" evidence="4">
    <location>
        <begin position="398"/>
        <end position="483"/>
    </location>
</feature>
<protein>
    <recommendedName>
        <fullName evidence="4">RRM domain-containing protein</fullName>
    </recommendedName>
</protein>
<dbReference type="PROSITE" id="PS50102">
    <property type="entry name" value="RRM"/>
    <property type="match status" value="3"/>
</dbReference>